<evidence type="ECO:0000256" key="6">
    <source>
        <dbReference type="ARBA" id="ARBA00038273"/>
    </source>
</evidence>
<dbReference type="Pfam" id="PF00494">
    <property type="entry name" value="SQS_PSY"/>
    <property type="match status" value="1"/>
</dbReference>
<evidence type="ECO:0000256" key="3">
    <source>
        <dbReference type="ARBA" id="ARBA00022946"/>
    </source>
</evidence>
<evidence type="ECO:0008006" key="9">
    <source>
        <dbReference type="Google" id="ProtNLM"/>
    </source>
</evidence>
<protein>
    <recommendedName>
        <fullName evidence="9">NADH dehydrogenase (Ubiquinone) complex I, assembly factor 6</fullName>
    </recommendedName>
</protein>
<comment type="similarity">
    <text evidence="6">Belongs to the NDUFAF6 family.</text>
</comment>
<reference evidence="7 8" key="1">
    <citation type="submission" date="2024-07" db="EMBL/GenBank/DDBJ databases">
        <title>Chromosome-level genome assembly of the water stick insect Ranatra chinensis (Heteroptera: Nepidae).</title>
        <authorList>
            <person name="Liu X."/>
        </authorList>
    </citation>
    <scope>NUCLEOTIDE SEQUENCE [LARGE SCALE GENOMIC DNA]</scope>
    <source>
        <strain evidence="7">Cailab_2021Rc</strain>
        <tissue evidence="7">Muscle</tissue>
    </source>
</reference>
<dbReference type="InterPro" id="IPR002060">
    <property type="entry name" value="Squ/phyt_synthse"/>
</dbReference>
<dbReference type="GO" id="GO:0005743">
    <property type="term" value="C:mitochondrial inner membrane"/>
    <property type="evidence" value="ECO:0007669"/>
    <property type="project" value="UniProtKB-SubCell"/>
</dbReference>
<evidence type="ECO:0000256" key="4">
    <source>
        <dbReference type="ARBA" id="ARBA00023128"/>
    </source>
</evidence>
<dbReference type="PANTHER" id="PTHR21181:SF13">
    <property type="entry name" value="NADH DEHYDROGENASE (UBIQUINONE) COMPLEX I, ASSEMBLY FACTOR 6"/>
    <property type="match status" value="1"/>
</dbReference>
<dbReference type="EMBL" id="JBFDAA010000011">
    <property type="protein sequence ID" value="KAL1124253.1"/>
    <property type="molecule type" value="Genomic_DNA"/>
</dbReference>
<gene>
    <name evidence="7" type="ORF">AAG570_002023</name>
</gene>
<dbReference type="PANTHER" id="PTHR21181">
    <property type="match status" value="1"/>
</dbReference>
<dbReference type="SUPFAM" id="SSF48576">
    <property type="entry name" value="Terpenoid synthases"/>
    <property type="match status" value="1"/>
</dbReference>
<sequence>SFARKHDHENFLCTLLLAGSARDAALAVRAFNIEVARVADVTSELNTARGRMTFWEHAVDDIFRGSVPHHPVTLELARTLKDYTLTKRNLQRLVKARHDHLNTTGFETLGKMEEYAEETVSPIYYVILEAMGLKNVQCDHAASHLGKSQGLATLMRAVPHNTATRRQLLLPHDLLLKHSVVQESVLRGTTTKGLKDVLFEIASAAKLHLDKTRSLVNNVPKEARTVFLPAVAVDCFLEQLRHVDFDIFDPKLRERNRSLGWKLFWNKLRSRY</sequence>
<keyword evidence="5" id="KW-0472">Membrane</keyword>
<evidence type="ECO:0000313" key="7">
    <source>
        <dbReference type="EMBL" id="KAL1124253.1"/>
    </source>
</evidence>
<dbReference type="InterPro" id="IPR008949">
    <property type="entry name" value="Isoprenoid_synthase_dom_sf"/>
</dbReference>
<dbReference type="Proteomes" id="UP001558652">
    <property type="component" value="Unassembled WGS sequence"/>
</dbReference>
<dbReference type="Gene3D" id="1.10.600.10">
    <property type="entry name" value="Farnesyl Diphosphate Synthase"/>
    <property type="match status" value="1"/>
</dbReference>
<dbReference type="AlphaFoldDB" id="A0ABD0YWQ2"/>
<keyword evidence="8" id="KW-1185">Reference proteome</keyword>
<evidence type="ECO:0000313" key="8">
    <source>
        <dbReference type="Proteomes" id="UP001558652"/>
    </source>
</evidence>
<keyword evidence="3" id="KW-0809">Transit peptide</keyword>
<keyword evidence="2" id="KW-0999">Mitochondrion inner membrane</keyword>
<feature type="non-terminal residue" evidence="7">
    <location>
        <position position="1"/>
    </location>
</feature>
<proteinExistence type="inferred from homology"/>
<name>A0ABD0YWQ2_9HEMI</name>
<evidence type="ECO:0000256" key="1">
    <source>
        <dbReference type="ARBA" id="ARBA00004273"/>
    </source>
</evidence>
<accession>A0ABD0YWQ2</accession>
<comment type="caution">
    <text evidence="7">The sequence shown here is derived from an EMBL/GenBank/DDBJ whole genome shotgun (WGS) entry which is preliminary data.</text>
</comment>
<evidence type="ECO:0000256" key="5">
    <source>
        <dbReference type="ARBA" id="ARBA00023136"/>
    </source>
</evidence>
<keyword evidence="4" id="KW-0496">Mitochondrion</keyword>
<organism evidence="7 8">
    <name type="scientific">Ranatra chinensis</name>
    <dbReference type="NCBI Taxonomy" id="642074"/>
    <lineage>
        <taxon>Eukaryota</taxon>
        <taxon>Metazoa</taxon>
        <taxon>Ecdysozoa</taxon>
        <taxon>Arthropoda</taxon>
        <taxon>Hexapoda</taxon>
        <taxon>Insecta</taxon>
        <taxon>Pterygota</taxon>
        <taxon>Neoptera</taxon>
        <taxon>Paraneoptera</taxon>
        <taxon>Hemiptera</taxon>
        <taxon>Heteroptera</taxon>
        <taxon>Panheteroptera</taxon>
        <taxon>Nepomorpha</taxon>
        <taxon>Nepidae</taxon>
        <taxon>Ranatrinae</taxon>
        <taxon>Ranatra</taxon>
    </lineage>
</organism>
<comment type="subcellular location">
    <subcellularLocation>
        <location evidence="1">Mitochondrion inner membrane</location>
    </subcellularLocation>
</comment>
<evidence type="ECO:0000256" key="2">
    <source>
        <dbReference type="ARBA" id="ARBA00022792"/>
    </source>
</evidence>